<evidence type="ECO:0000313" key="4">
    <source>
        <dbReference type="Proteomes" id="UP001228690"/>
    </source>
</evidence>
<feature type="transmembrane region" description="Helical" evidence="1">
    <location>
        <begin position="31"/>
        <end position="51"/>
    </location>
</feature>
<keyword evidence="3" id="KW-0378">Hydrolase</keyword>
<dbReference type="GO" id="GO:0016787">
    <property type="term" value="F:hydrolase activity"/>
    <property type="evidence" value="ECO:0007669"/>
    <property type="project" value="UniProtKB-KW"/>
</dbReference>
<reference evidence="3 4" key="1">
    <citation type="submission" date="2023-04" db="EMBL/GenBank/DDBJ databases">
        <title>Spirochaete genome identified in red abalone sample constitutes a novel genus.</title>
        <authorList>
            <person name="Sharma S.P."/>
            <person name="Purcell C.M."/>
            <person name="Hyde J.R."/>
            <person name="Severin A.J."/>
        </authorList>
    </citation>
    <scope>NUCLEOTIDE SEQUENCE [LARGE SCALE GENOMIC DNA]</scope>
    <source>
        <strain evidence="3 4">SP-2023</strain>
    </source>
</reference>
<sequence>MGKKQRKQKIPVIKQRSKPGRKLRRGLKKTLIILLVILLLLAVGLVSFINWSTHHFETYKPAKMRREFTAAGLPEPIVADFLASPPGSWGKAPNEAEQGSFAQRNYEMRYYLSENLTENQSKPILYLIHGAPGGAVNYMDHSYFLNKALRENFVLLAMDRPGYGKSSPGRAEPEFSRAVQPLIEQLRSIEEEFPGRKVWGLGWSFGGPLLGLIAERVSQDADLLVRGRRILNGAMVISSPADPQQEKFWWFNPLLEYRLLNWMFVSGINVANIEKIAHPAELEKMRGAWAGIRIPTAYLQGTDDRIVFPQNLEFLRRQAEEAGPTSTVYEIEGGRHNIVFTEIDLIQRILREWS</sequence>
<dbReference type="PANTHER" id="PTHR43798">
    <property type="entry name" value="MONOACYLGLYCEROL LIPASE"/>
    <property type="match status" value="1"/>
</dbReference>
<organism evidence="3 4">
    <name type="scientific">Candidatus Haliotispira prima</name>
    <dbReference type="NCBI Taxonomy" id="3034016"/>
    <lineage>
        <taxon>Bacteria</taxon>
        <taxon>Pseudomonadati</taxon>
        <taxon>Spirochaetota</taxon>
        <taxon>Spirochaetia</taxon>
        <taxon>Spirochaetales</taxon>
        <taxon>Spirochaetaceae</taxon>
        <taxon>Candidatus Haliotispira</taxon>
    </lineage>
</organism>
<dbReference type="RefSeq" id="WP_326928347.1">
    <property type="nucleotide sequence ID" value="NZ_CP123443.1"/>
</dbReference>
<keyword evidence="1" id="KW-0472">Membrane</keyword>
<evidence type="ECO:0000256" key="1">
    <source>
        <dbReference type="SAM" id="Phobius"/>
    </source>
</evidence>
<dbReference type="SUPFAM" id="SSF53474">
    <property type="entry name" value="alpha/beta-Hydrolases"/>
    <property type="match status" value="1"/>
</dbReference>
<dbReference type="Proteomes" id="UP001228690">
    <property type="component" value="Chromosome"/>
</dbReference>
<keyword evidence="1" id="KW-1133">Transmembrane helix</keyword>
<dbReference type="Pfam" id="PF12697">
    <property type="entry name" value="Abhydrolase_6"/>
    <property type="match status" value="1"/>
</dbReference>
<gene>
    <name evidence="3" type="ORF">P0082_04570</name>
</gene>
<name>A0ABY8ML83_9SPIO</name>
<protein>
    <submittedName>
        <fullName evidence="3">Alpha/beta fold hydrolase</fullName>
    </submittedName>
</protein>
<dbReference type="InterPro" id="IPR050266">
    <property type="entry name" value="AB_hydrolase_sf"/>
</dbReference>
<evidence type="ECO:0000313" key="3">
    <source>
        <dbReference type="EMBL" id="WGK70140.1"/>
    </source>
</evidence>
<proteinExistence type="predicted"/>
<dbReference type="PANTHER" id="PTHR43798:SF33">
    <property type="entry name" value="HYDROLASE, PUTATIVE (AFU_ORTHOLOGUE AFUA_2G14860)-RELATED"/>
    <property type="match status" value="1"/>
</dbReference>
<feature type="domain" description="AB hydrolase-1" evidence="2">
    <location>
        <begin position="126"/>
        <end position="339"/>
    </location>
</feature>
<keyword evidence="1" id="KW-0812">Transmembrane</keyword>
<keyword evidence="4" id="KW-1185">Reference proteome</keyword>
<dbReference type="InterPro" id="IPR029058">
    <property type="entry name" value="AB_hydrolase_fold"/>
</dbReference>
<evidence type="ECO:0000259" key="2">
    <source>
        <dbReference type="Pfam" id="PF12697"/>
    </source>
</evidence>
<accession>A0ABY8ML83</accession>
<dbReference type="Gene3D" id="3.40.50.1820">
    <property type="entry name" value="alpha/beta hydrolase"/>
    <property type="match status" value="1"/>
</dbReference>
<dbReference type="EMBL" id="CP123443">
    <property type="protein sequence ID" value="WGK70140.1"/>
    <property type="molecule type" value="Genomic_DNA"/>
</dbReference>
<dbReference type="InterPro" id="IPR000073">
    <property type="entry name" value="AB_hydrolase_1"/>
</dbReference>